<accession>A0AAE0GY62</accession>
<feature type="region of interest" description="Disordered" evidence="1">
    <location>
        <begin position="193"/>
        <end position="257"/>
    </location>
</feature>
<keyword evidence="3" id="KW-1185">Reference proteome</keyword>
<feature type="compositionally biased region" description="Basic and acidic residues" evidence="1">
    <location>
        <begin position="668"/>
        <end position="677"/>
    </location>
</feature>
<feature type="compositionally biased region" description="Pro residues" evidence="1">
    <location>
        <begin position="219"/>
        <end position="239"/>
    </location>
</feature>
<dbReference type="SUPFAM" id="SSF49503">
    <property type="entry name" value="Cupredoxins"/>
    <property type="match status" value="1"/>
</dbReference>
<reference evidence="2 3" key="1">
    <citation type="journal article" date="2015" name="Genome Biol. Evol.">
        <title>Comparative Genomics of a Bacterivorous Green Alga Reveals Evolutionary Causalities and Consequences of Phago-Mixotrophic Mode of Nutrition.</title>
        <authorList>
            <person name="Burns J.A."/>
            <person name="Paasch A."/>
            <person name="Narechania A."/>
            <person name="Kim E."/>
        </authorList>
    </citation>
    <scope>NUCLEOTIDE SEQUENCE [LARGE SCALE GENOMIC DNA]</scope>
    <source>
        <strain evidence="2 3">PLY_AMNH</strain>
    </source>
</reference>
<proteinExistence type="predicted"/>
<feature type="compositionally biased region" description="Basic and acidic residues" evidence="1">
    <location>
        <begin position="874"/>
        <end position="883"/>
    </location>
</feature>
<feature type="compositionally biased region" description="Basic and acidic residues" evidence="1">
    <location>
        <begin position="931"/>
        <end position="940"/>
    </location>
</feature>
<feature type="compositionally biased region" description="Basic residues" evidence="1">
    <location>
        <begin position="457"/>
        <end position="466"/>
    </location>
</feature>
<gene>
    <name evidence="2" type="ORF">CYMTET_5895</name>
</gene>
<feature type="compositionally biased region" description="Low complexity" evidence="1">
    <location>
        <begin position="551"/>
        <end position="567"/>
    </location>
</feature>
<evidence type="ECO:0000313" key="3">
    <source>
        <dbReference type="Proteomes" id="UP001190700"/>
    </source>
</evidence>
<feature type="compositionally biased region" description="Polar residues" evidence="1">
    <location>
        <begin position="574"/>
        <end position="585"/>
    </location>
</feature>
<feature type="compositionally biased region" description="Acidic residues" evidence="1">
    <location>
        <begin position="474"/>
        <end position="486"/>
    </location>
</feature>
<sequence length="1176" mass="123981">MNPGDCEAEVEIPQTRFGRDLPRKLHRIAHRLASALGRDDVIEFLRLWDEEVPEDLSEHEIEQLKEATRVVVDEGGIQDQPRASPSELNAQELPEYEVMEVTQEGRIRIRVEDMRFSPSSVEVACGTTIEWYVPPGCNAKHTLSLGKEADCLESSLLRPEGPSFVWHFQQPGYYTYRSQIYTFMRGSITVRPPTSPVSSDCPASPWGVEEPESAAPASPCSPAPTCCPSPAMPSEPPSPSALYPSLTPPHIPSTLDAQAPLSPFPYVPGPTAFGGLSPAKLPAPGSHAPGRTPGGKGCLRRKSPLRLDTVVPAHEPSDFNEPLISPSPSPSRLCELQYPSPVSPSRPEDLKDQPILRPKTRASPMKSSTSPPIAPAVTLPTPPHQLARRSLFHKDSASSGGGSGGAPSPEHTGAPGRQRPRIQMVGSQGKAPQGAVSHGSSEESTSPQMPKEAASTRRNRMLHHPSVKVVDSSSSDDDDEQEEEEPLFFITRLAQKVAMEMQSPKPDQQQDAHPQAHLHHTSLSTSSGGTVQGCSQVGDGRPSTGSAPGISPTDNSGSSSSETSSTSVLPKPSGQASSPAYPASTSGYGLEYLATTFHKAIAGGRVRGSTPPKARHMAAKGSLEDLLDVDDGESDGYLTGGASAPRGLSENVSNCHLAVAAAKSNIVRHEAEAHDPRPIPTPEESQSKLVREHASSLDSDTSQAAPMGQRSAHSREDWTSVTETETETETDGGFLSEEAGGGSKTRSDLDQDVVEAKRRKNKERRRKRKERDLRQRLLQHAEGAGGGKHAQGSDLHESGAEQASLQQRDEPSGDAPGGAERVEAEDATLEAIAEDTLHAELPVGRVECHVDVLPNNAAPSRSSMFGAHASGKQLRTEGEEGKVHSVGEADLAGKLQTAEVGVEAGASGIGIVDTARFEGGNSGGGSGSENADVHHGKERTMQCSGHRLLASCRKGKGISEQQMAPVAPGMAPPPTAEAAPCSGGPEMATDDEAAGLLLLRMLQAGAGPSVSGDLAPDSGGMGDGSQASNEPFFGGWPGREDAGAAGDFWEQERRMMLSMQQDDPSGAIHLEGDSAVLAWGAVDPNMTPSDPPTMDPNADACSSAGFVEPRPPSASFDAAAAAEFLELRFATAMQAVDAQEYYDKEYGAGASATVSPLIISRLLPIGLPTTKGPPLA</sequence>
<feature type="compositionally biased region" description="Basic residues" evidence="1">
    <location>
        <begin position="757"/>
        <end position="769"/>
    </location>
</feature>
<evidence type="ECO:0000256" key="1">
    <source>
        <dbReference type="SAM" id="MobiDB-lite"/>
    </source>
</evidence>
<organism evidence="2 3">
    <name type="scientific">Cymbomonas tetramitiformis</name>
    <dbReference type="NCBI Taxonomy" id="36881"/>
    <lineage>
        <taxon>Eukaryota</taxon>
        <taxon>Viridiplantae</taxon>
        <taxon>Chlorophyta</taxon>
        <taxon>Pyramimonadophyceae</taxon>
        <taxon>Pyramimonadales</taxon>
        <taxon>Pyramimonadaceae</taxon>
        <taxon>Cymbomonas</taxon>
    </lineage>
</organism>
<protein>
    <submittedName>
        <fullName evidence="2">Uncharacterized protein</fullName>
    </submittedName>
</protein>
<feature type="region of interest" description="Disordered" evidence="1">
    <location>
        <begin position="920"/>
        <end position="942"/>
    </location>
</feature>
<dbReference type="Proteomes" id="UP001190700">
    <property type="component" value="Unassembled WGS sequence"/>
</dbReference>
<feature type="compositionally biased region" description="Acidic residues" evidence="1">
    <location>
        <begin position="625"/>
        <end position="634"/>
    </location>
</feature>
<evidence type="ECO:0000313" key="2">
    <source>
        <dbReference type="EMBL" id="KAK3286555.1"/>
    </source>
</evidence>
<feature type="region of interest" description="Disordered" evidence="1">
    <location>
        <begin position="1009"/>
        <end position="1030"/>
    </location>
</feature>
<dbReference type="AlphaFoldDB" id="A0AAE0GY62"/>
<feature type="region of interest" description="Disordered" evidence="1">
    <location>
        <begin position="856"/>
        <end position="883"/>
    </location>
</feature>
<feature type="compositionally biased region" description="Polar residues" evidence="1">
    <location>
        <begin position="438"/>
        <end position="448"/>
    </location>
</feature>
<dbReference type="InterPro" id="IPR008972">
    <property type="entry name" value="Cupredoxin"/>
</dbReference>
<dbReference type="EMBL" id="LGRX02001224">
    <property type="protein sequence ID" value="KAK3286555.1"/>
    <property type="molecule type" value="Genomic_DNA"/>
</dbReference>
<dbReference type="Gene3D" id="2.60.40.420">
    <property type="entry name" value="Cupredoxins - blue copper proteins"/>
    <property type="match status" value="1"/>
</dbReference>
<feature type="region of interest" description="Disordered" evidence="1">
    <location>
        <begin position="604"/>
        <end position="650"/>
    </location>
</feature>
<feature type="compositionally biased region" description="Basic and acidic residues" evidence="1">
    <location>
        <begin position="685"/>
        <end position="695"/>
    </location>
</feature>
<comment type="caution">
    <text evidence="2">The sequence shown here is derived from an EMBL/GenBank/DDBJ whole genome shotgun (WGS) entry which is preliminary data.</text>
</comment>
<feature type="region of interest" description="Disordered" evidence="1">
    <location>
        <begin position="668"/>
        <end position="822"/>
    </location>
</feature>
<feature type="region of interest" description="Disordered" evidence="1">
    <location>
        <begin position="277"/>
        <end position="585"/>
    </location>
</feature>
<name>A0AAE0GY62_9CHLO</name>